<dbReference type="GO" id="GO:0046856">
    <property type="term" value="P:phosphatidylinositol dephosphorylation"/>
    <property type="evidence" value="ECO:0007669"/>
    <property type="project" value="TreeGrafter"/>
</dbReference>
<evidence type="ECO:0008006" key="6">
    <source>
        <dbReference type="Google" id="ProtNLM"/>
    </source>
</evidence>
<dbReference type="AlphaFoldDB" id="A0A1D1VKY4"/>
<dbReference type="OrthoDB" id="405996at2759"/>
<organism evidence="4 5">
    <name type="scientific">Ramazzottius varieornatus</name>
    <name type="common">Water bear</name>
    <name type="synonym">Tardigrade</name>
    <dbReference type="NCBI Taxonomy" id="947166"/>
    <lineage>
        <taxon>Eukaryota</taxon>
        <taxon>Metazoa</taxon>
        <taxon>Ecdysozoa</taxon>
        <taxon>Tardigrada</taxon>
        <taxon>Eutardigrada</taxon>
        <taxon>Parachela</taxon>
        <taxon>Hypsibioidea</taxon>
        <taxon>Ramazzottiidae</taxon>
        <taxon>Ramazzottius</taxon>
    </lineage>
</organism>
<comment type="caution">
    <text evidence="4">The sequence shown here is derived from an EMBL/GenBank/DDBJ whole genome shotgun (WGS) entry which is preliminary data.</text>
</comment>
<dbReference type="GO" id="GO:0045334">
    <property type="term" value="C:clathrin-coated endocytic vesicle"/>
    <property type="evidence" value="ECO:0007669"/>
    <property type="project" value="TreeGrafter"/>
</dbReference>
<evidence type="ECO:0000256" key="1">
    <source>
        <dbReference type="SAM" id="MobiDB-lite"/>
    </source>
</evidence>
<evidence type="ECO:0000259" key="2">
    <source>
        <dbReference type="PROSITE" id="PS50275"/>
    </source>
</evidence>
<dbReference type="PANTHER" id="PTHR45662">
    <property type="entry name" value="PHOSPHATIDYLINOSITIDE PHOSPHATASE SAC1"/>
    <property type="match status" value="1"/>
</dbReference>
<dbReference type="EMBL" id="BDGG01000008">
    <property type="protein sequence ID" value="GAV02270.1"/>
    <property type="molecule type" value="Genomic_DNA"/>
</dbReference>
<feature type="domain" description="HSac2" evidence="3">
    <location>
        <begin position="598"/>
        <end position="784"/>
    </location>
</feature>
<dbReference type="GO" id="GO:2001135">
    <property type="term" value="P:regulation of endocytic recycling"/>
    <property type="evidence" value="ECO:0007669"/>
    <property type="project" value="TreeGrafter"/>
</dbReference>
<accession>A0A1D1VKY4</accession>
<evidence type="ECO:0000313" key="4">
    <source>
        <dbReference type="EMBL" id="GAV02270.1"/>
    </source>
</evidence>
<dbReference type="InterPro" id="IPR034753">
    <property type="entry name" value="hSac2"/>
</dbReference>
<dbReference type="PROSITE" id="PS50275">
    <property type="entry name" value="SAC"/>
    <property type="match status" value="1"/>
</dbReference>
<feature type="domain" description="SAC" evidence="2">
    <location>
        <begin position="177"/>
        <end position="529"/>
    </location>
</feature>
<sequence length="988" mass="110668">MQLFKSRSHFLFVEGQHCLFCSRFDGSLEAKPCTAIDDLRNHEFVCHLDGIVGKVQVFPESEPKLILILHKSTVAEIGQHEIFRVDKVGILALSPMDPREDDRLLFKGKTDAEAYDSESINDSGILSEANLVLMNRGVQKTFKTLRQATNFNLGGKINRKNVSDREKLERRILEDIIKMFNGSQSFYYSLTMDLTNSMQRQYELRVKTSSAADSQKRPSWHSADERFFWNRNLWKDFSLLDAEESHWIVPVIQGYVQQELIALDLDKSHAGSEDFVVPTTCQILLISRRSRDRAGTRYKRRGVDDKGKVANYVETEQIISILEHHLSFVQVRGSIPVFWSQPGMRYRPAPRIDRSLSDSHTALARHFVEQFKLYGRQVAINLVEQYGREKVLADAYLESILDFDSENLVYVSFDFHAYCRGMHLENIEILIESLQEVFQSMRFFWSKHSLPATEQDVMCLQRSVFRVNCVDCLDRTNVIQAALGRVALESQLRKMGLLLPEQGFPLECRQALQIMWANNGDAISRQYAGTSALKGDVTRTGERKFAGLMKDGYTSANRYYLNQFRDAYRQAAIDASLGKHFEEESILVPGVTAPALDASELERVKQLVEDSKRIIISDSEVVLGGWPMIDADANADPSRTDMDTVLLLSTEAYYVGEYSVESDQLVGYQRVLLDEVDSIETGMEPKLLGAKKMIIRINYHIDLESGYCHQFRTAGVRFFNSIVMPIATEEENLEMLRSIAESFSMAIISKCGSTVPVLYGKLQKKVTKIPPKAAAPLESQGGIFTAVAPSVASGHSAVGGSAGAHRSQIGGVLSAVKNRLVDLNPIRLPGFSRQTPARHRTVPDDTVHFDNQAGLPSIAIESSDSSFEHFEHVEQNSGQLVASVNSAPNLIEFDSETNQALGSFNKRYSSSSAALDVSNEPEVLHSPLVLSASPSIGGFQIGDMQTRNGQQLSKPSVNQAARSPAGEHSKSYQHSKSKRTCKTKMIEL</sequence>
<evidence type="ECO:0000259" key="3">
    <source>
        <dbReference type="PROSITE" id="PS51791"/>
    </source>
</evidence>
<feature type="compositionally biased region" description="Basic residues" evidence="1">
    <location>
        <begin position="971"/>
        <end position="982"/>
    </location>
</feature>
<protein>
    <recommendedName>
        <fullName evidence="6">SAC domain-containing protein</fullName>
    </recommendedName>
</protein>
<evidence type="ECO:0000313" key="5">
    <source>
        <dbReference type="Proteomes" id="UP000186922"/>
    </source>
</evidence>
<proteinExistence type="predicted"/>
<dbReference type="STRING" id="947166.A0A1D1VKY4"/>
<gene>
    <name evidence="4" type="primary">RvY_12860-1</name>
    <name evidence="4" type="synonym">RvY_12860.1</name>
    <name evidence="4" type="ORF">RvY_12860</name>
</gene>
<dbReference type="InterPro" id="IPR002013">
    <property type="entry name" value="SAC_dom"/>
</dbReference>
<dbReference type="GO" id="GO:0043812">
    <property type="term" value="F:phosphatidylinositol-4-phosphate phosphatase activity"/>
    <property type="evidence" value="ECO:0007669"/>
    <property type="project" value="TreeGrafter"/>
</dbReference>
<dbReference type="InterPro" id="IPR022158">
    <property type="entry name" value="Inositol_phosphatase"/>
</dbReference>
<feature type="region of interest" description="Disordered" evidence="1">
    <location>
        <begin position="949"/>
        <end position="988"/>
    </location>
</feature>
<keyword evidence="5" id="KW-1185">Reference proteome</keyword>
<dbReference type="Proteomes" id="UP000186922">
    <property type="component" value="Unassembled WGS sequence"/>
</dbReference>
<dbReference type="GO" id="GO:0005769">
    <property type="term" value="C:early endosome"/>
    <property type="evidence" value="ECO:0007669"/>
    <property type="project" value="TreeGrafter"/>
</dbReference>
<dbReference type="Pfam" id="PF12456">
    <property type="entry name" value="hSac2"/>
    <property type="match status" value="1"/>
</dbReference>
<dbReference type="PANTHER" id="PTHR45662:SF8">
    <property type="entry name" value="PHOSPHATIDYLINOSITIDE PHOSPHATASE SAC2"/>
    <property type="match status" value="1"/>
</dbReference>
<dbReference type="Pfam" id="PF02383">
    <property type="entry name" value="Syja_N"/>
    <property type="match status" value="1"/>
</dbReference>
<dbReference type="PROSITE" id="PS51791">
    <property type="entry name" value="HSAC2"/>
    <property type="match status" value="1"/>
</dbReference>
<reference evidence="4 5" key="1">
    <citation type="journal article" date="2016" name="Nat. Commun.">
        <title>Extremotolerant tardigrade genome and improved radiotolerance of human cultured cells by tardigrade-unique protein.</title>
        <authorList>
            <person name="Hashimoto T."/>
            <person name="Horikawa D.D."/>
            <person name="Saito Y."/>
            <person name="Kuwahara H."/>
            <person name="Kozuka-Hata H."/>
            <person name="Shin-I T."/>
            <person name="Minakuchi Y."/>
            <person name="Ohishi K."/>
            <person name="Motoyama A."/>
            <person name="Aizu T."/>
            <person name="Enomoto A."/>
            <person name="Kondo K."/>
            <person name="Tanaka S."/>
            <person name="Hara Y."/>
            <person name="Koshikawa S."/>
            <person name="Sagara H."/>
            <person name="Miura T."/>
            <person name="Yokobori S."/>
            <person name="Miyagawa K."/>
            <person name="Suzuki Y."/>
            <person name="Kubo T."/>
            <person name="Oyama M."/>
            <person name="Kohara Y."/>
            <person name="Fujiyama A."/>
            <person name="Arakawa K."/>
            <person name="Katayama T."/>
            <person name="Toyoda A."/>
            <person name="Kunieda T."/>
        </authorList>
    </citation>
    <scope>NUCLEOTIDE SEQUENCE [LARGE SCALE GENOMIC DNA]</scope>
    <source>
        <strain evidence="4 5">YOKOZUNA-1</strain>
    </source>
</reference>
<name>A0A1D1VKY4_RAMVA</name>
<feature type="compositionally biased region" description="Polar residues" evidence="1">
    <location>
        <begin position="949"/>
        <end position="961"/>
    </location>
</feature>